<reference evidence="2" key="2">
    <citation type="submission" date="2017-10" db="EMBL/GenBank/DDBJ databases">
        <title>Ladona fulva Genome sequencing and assembly.</title>
        <authorList>
            <person name="Murali S."/>
            <person name="Richards S."/>
            <person name="Bandaranaike D."/>
            <person name="Bellair M."/>
            <person name="Blankenburg K."/>
            <person name="Chao H."/>
            <person name="Dinh H."/>
            <person name="Doddapaneni H."/>
            <person name="Dugan-Rocha S."/>
            <person name="Elkadiri S."/>
            <person name="Gnanaolivu R."/>
            <person name="Hernandez B."/>
            <person name="Skinner E."/>
            <person name="Javaid M."/>
            <person name="Lee S."/>
            <person name="Li M."/>
            <person name="Ming W."/>
            <person name="Munidasa M."/>
            <person name="Muniz J."/>
            <person name="Nguyen L."/>
            <person name="Hughes D."/>
            <person name="Osuji N."/>
            <person name="Pu L.-L."/>
            <person name="Puazo M."/>
            <person name="Qu C."/>
            <person name="Quiroz J."/>
            <person name="Raj R."/>
            <person name="Weissenberger G."/>
            <person name="Xin Y."/>
            <person name="Zou X."/>
            <person name="Han Y."/>
            <person name="Worley K."/>
            <person name="Muzny D."/>
            <person name="Gibbs R."/>
        </authorList>
    </citation>
    <scope>NUCLEOTIDE SEQUENCE</scope>
    <source>
        <strain evidence="2">Sampled in the wild</strain>
    </source>
</reference>
<comment type="caution">
    <text evidence="2">The sequence shown here is derived from an EMBL/GenBank/DDBJ whole genome shotgun (WGS) entry which is preliminary data.</text>
</comment>
<dbReference type="AlphaFoldDB" id="A0A8K0KIG0"/>
<name>A0A8K0KIG0_LADFU</name>
<feature type="compositionally biased region" description="Acidic residues" evidence="1">
    <location>
        <begin position="120"/>
        <end position="140"/>
    </location>
</feature>
<keyword evidence="3" id="KW-1185">Reference proteome</keyword>
<evidence type="ECO:0000256" key="1">
    <source>
        <dbReference type="SAM" id="MobiDB-lite"/>
    </source>
</evidence>
<organism evidence="2 3">
    <name type="scientific">Ladona fulva</name>
    <name type="common">Scarce chaser dragonfly</name>
    <name type="synonym">Libellula fulva</name>
    <dbReference type="NCBI Taxonomy" id="123851"/>
    <lineage>
        <taxon>Eukaryota</taxon>
        <taxon>Metazoa</taxon>
        <taxon>Ecdysozoa</taxon>
        <taxon>Arthropoda</taxon>
        <taxon>Hexapoda</taxon>
        <taxon>Insecta</taxon>
        <taxon>Pterygota</taxon>
        <taxon>Palaeoptera</taxon>
        <taxon>Odonata</taxon>
        <taxon>Epiprocta</taxon>
        <taxon>Anisoptera</taxon>
        <taxon>Libelluloidea</taxon>
        <taxon>Libellulidae</taxon>
        <taxon>Ladona</taxon>
    </lineage>
</organism>
<accession>A0A8K0KIG0</accession>
<feature type="compositionally biased region" description="Basic and acidic residues" evidence="1">
    <location>
        <begin position="96"/>
        <end position="119"/>
    </location>
</feature>
<protein>
    <submittedName>
        <fullName evidence="2">Uncharacterized protein</fullName>
    </submittedName>
</protein>
<gene>
    <name evidence="2" type="ORF">J437_LFUL014688</name>
</gene>
<evidence type="ECO:0000313" key="3">
    <source>
        <dbReference type="Proteomes" id="UP000792457"/>
    </source>
</evidence>
<dbReference type="Proteomes" id="UP000792457">
    <property type="component" value="Unassembled WGS sequence"/>
</dbReference>
<proteinExistence type="predicted"/>
<sequence length="219" mass="25358">MGWARGMLRKKKRRAVIEVKKEDGEEEGVKQSEGEDNGKESLPVNESESKGKRKHSMDQSDNSLDQNDQHMNGTKERTENQSSSESRRSSQGSRTKLNESSDHSPHLKRVTEKRRSGGEEKEEEEEGEKMEEEKMEEVVEDVVEEECRTVSGLDEESMRMLLDQVVHITKGQPLDTLVEFYSLLEREIGEYAHKWKRHSMLKSLQSEILRFKEHVGNLQ</sequence>
<feature type="compositionally biased region" description="Basic and acidic residues" evidence="1">
    <location>
        <begin position="15"/>
        <end position="39"/>
    </location>
</feature>
<evidence type="ECO:0000313" key="2">
    <source>
        <dbReference type="EMBL" id="KAG8234839.1"/>
    </source>
</evidence>
<reference evidence="2" key="1">
    <citation type="submission" date="2013-04" db="EMBL/GenBank/DDBJ databases">
        <authorList>
            <person name="Qu J."/>
            <person name="Murali S.C."/>
            <person name="Bandaranaike D."/>
            <person name="Bellair M."/>
            <person name="Blankenburg K."/>
            <person name="Chao H."/>
            <person name="Dinh H."/>
            <person name="Doddapaneni H."/>
            <person name="Downs B."/>
            <person name="Dugan-Rocha S."/>
            <person name="Elkadiri S."/>
            <person name="Gnanaolivu R.D."/>
            <person name="Hernandez B."/>
            <person name="Javaid M."/>
            <person name="Jayaseelan J.C."/>
            <person name="Lee S."/>
            <person name="Li M."/>
            <person name="Ming W."/>
            <person name="Munidasa M."/>
            <person name="Muniz J."/>
            <person name="Nguyen L."/>
            <person name="Ongeri F."/>
            <person name="Osuji N."/>
            <person name="Pu L.-L."/>
            <person name="Puazo M."/>
            <person name="Qu C."/>
            <person name="Quiroz J."/>
            <person name="Raj R."/>
            <person name="Weissenberger G."/>
            <person name="Xin Y."/>
            <person name="Zou X."/>
            <person name="Han Y."/>
            <person name="Richards S."/>
            <person name="Worley K."/>
            <person name="Muzny D."/>
            <person name="Gibbs R."/>
        </authorList>
    </citation>
    <scope>NUCLEOTIDE SEQUENCE</scope>
    <source>
        <strain evidence="2">Sampled in the wild</strain>
    </source>
</reference>
<feature type="region of interest" description="Disordered" evidence="1">
    <location>
        <begin position="1"/>
        <end position="140"/>
    </location>
</feature>
<dbReference type="EMBL" id="KZ308850">
    <property type="protein sequence ID" value="KAG8234839.1"/>
    <property type="molecule type" value="Genomic_DNA"/>
</dbReference>